<keyword evidence="3" id="KW-1185">Reference proteome</keyword>
<dbReference type="Proteomes" id="UP001066276">
    <property type="component" value="Chromosome 3_1"/>
</dbReference>
<evidence type="ECO:0000313" key="2">
    <source>
        <dbReference type="EMBL" id="KAJ1187494.1"/>
    </source>
</evidence>
<accession>A0AAV7UHP3</accession>
<feature type="region of interest" description="Disordered" evidence="1">
    <location>
        <begin position="1"/>
        <end position="20"/>
    </location>
</feature>
<feature type="region of interest" description="Disordered" evidence="1">
    <location>
        <begin position="37"/>
        <end position="61"/>
    </location>
</feature>
<evidence type="ECO:0000256" key="1">
    <source>
        <dbReference type="SAM" id="MobiDB-lite"/>
    </source>
</evidence>
<reference evidence="2" key="1">
    <citation type="journal article" date="2022" name="bioRxiv">
        <title>Sequencing and chromosome-scale assembly of the giantPleurodeles waltlgenome.</title>
        <authorList>
            <person name="Brown T."/>
            <person name="Elewa A."/>
            <person name="Iarovenko S."/>
            <person name="Subramanian E."/>
            <person name="Araus A.J."/>
            <person name="Petzold A."/>
            <person name="Susuki M."/>
            <person name="Suzuki K.-i.T."/>
            <person name="Hayashi T."/>
            <person name="Toyoda A."/>
            <person name="Oliveira C."/>
            <person name="Osipova E."/>
            <person name="Leigh N.D."/>
            <person name="Simon A."/>
            <person name="Yun M.H."/>
        </authorList>
    </citation>
    <scope>NUCLEOTIDE SEQUENCE</scope>
    <source>
        <strain evidence="2">20211129_DDA</strain>
        <tissue evidence="2">Liver</tissue>
    </source>
</reference>
<proteinExistence type="predicted"/>
<dbReference type="EMBL" id="JANPWB010000005">
    <property type="protein sequence ID" value="KAJ1187494.1"/>
    <property type="molecule type" value="Genomic_DNA"/>
</dbReference>
<gene>
    <name evidence="2" type="ORF">NDU88_004269</name>
</gene>
<organism evidence="2 3">
    <name type="scientific">Pleurodeles waltl</name>
    <name type="common">Iberian ribbed newt</name>
    <dbReference type="NCBI Taxonomy" id="8319"/>
    <lineage>
        <taxon>Eukaryota</taxon>
        <taxon>Metazoa</taxon>
        <taxon>Chordata</taxon>
        <taxon>Craniata</taxon>
        <taxon>Vertebrata</taxon>
        <taxon>Euteleostomi</taxon>
        <taxon>Amphibia</taxon>
        <taxon>Batrachia</taxon>
        <taxon>Caudata</taxon>
        <taxon>Salamandroidea</taxon>
        <taxon>Salamandridae</taxon>
        <taxon>Pleurodelinae</taxon>
        <taxon>Pleurodeles</taxon>
    </lineage>
</organism>
<comment type="caution">
    <text evidence="2">The sequence shown here is derived from an EMBL/GenBank/DDBJ whole genome shotgun (WGS) entry which is preliminary data.</text>
</comment>
<sequence>MVRTFRVPPACGGASSRPPAARLRLGRGRIVPLRLPQVSTEPLAGQRRHVTPGFGAGRGPREVGLAHLRDSGVGPPCVVTFTPGFSAGCGHREDLFSGKDENLFNLRHYVLSMEKERP</sequence>
<evidence type="ECO:0000313" key="3">
    <source>
        <dbReference type="Proteomes" id="UP001066276"/>
    </source>
</evidence>
<dbReference type="AlphaFoldDB" id="A0AAV7UHP3"/>
<name>A0AAV7UHP3_PLEWA</name>
<protein>
    <submittedName>
        <fullName evidence="2">Uncharacterized protein</fullName>
    </submittedName>
</protein>